<dbReference type="InterPro" id="IPR001150">
    <property type="entry name" value="Gly_radical"/>
</dbReference>
<evidence type="ECO:0000259" key="6">
    <source>
        <dbReference type="PROSITE" id="PS51554"/>
    </source>
</evidence>
<dbReference type="PANTHER" id="PTHR43641">
    <property type="entry name" value="FORMATE ACETYLTRANSFERASE 3-RELATED"/>
    <property type="match status" value="1"/>
</dbReference>
<dbReference type="KEGG" id="cfer:D4Z93_08330"/>
<evidence type="ECO:0000256" key="2">
    <source>
        <dbReference type="ARBA" id="ARBA00023239"/>
    </source>
</evidence>
<dbReference type="InterPro" id="IPR004184">
    <property type="entry name" value="PFL_dom"/>
</dbReference>
<dbReference type="InterPro" id="IPR010098">
    <property type="entry name" value="PFL2/GDeHydtase_fam"/>
</dbReference>
<dbReference type="RefSeq" id="WP_119972418.1">
    <property type="nucleotide sequence ID" value="NZ_CP032416.1"/>
</dbReference>
<sequence length="785" mass="88014">MLTKRVEKLKSRLRDTKPSIDVDRARLITEFYRQCTLDSPVLVRAKSTKYLLENMSIYIADDELIVGNQSSEFRKVPVFPEYGSTWIINEMDQFSTRGTDPLAIAEDDKKELLSILKFWDGKSFNEFATSKLSKEVLEAEQAGVLSVGSRITSTGHVVPNYSKILDIGLSGIIKEAKTQIEAVNTVDDVTQRKVDFWEAVIIVCESAIKLAERFSLTAKKLAAKTIDGKRKAELELIAENCMNVPKNSPKTFYEAIQFVWFMHFIMQIETNGHSIGLGRFDQYMNKFYQKDLKAGIIDHDKAVELIECLWIKITEIIKVRDHFEAQAFAGYPMWQNVAVGGQTPDGLDATNDVSYLVLDATEDVQTTQPSVSFRYHDNIDHRFFRKALKITQKGLATPAFFNDKLVIPLVLQKGATIEEARDWSIEGCVENYVTGKTDGRPVVGYINTVKIVELVLNNGKDPLTGKQLGLKTGELNSFKDFEDIMIANEKQTKYFVKLMLDAYNIVGALHATRVPAPFASCLVDDCIKKGRSLQEGGAKYNFSGTFITALANAADSLAAVNELVFKKKLFTLDELNNILKDDFKNNEQVRQLLLNKAPKYGNDDDLVDGIARRIVKINADELVDYRDNRGGKYVLSVLSQSFNVMQGKSVGATPDGRHAYEPLSDNASPVAGRDVNGPTAVIKSLSKIDQMKPLTGSLLNVKYDPNIVKGEKGLDILENLITSYFDIYGEHIQINVVDEKTLRNAQKNPNDYKNLMVRVAGYSAYFIELDKEVQENVIARTAHTC</sequence>
<dbReference type="SUPFAM" id="SSF51998">
    <property type="entry name" value="PFL-like glycyl radical enzymes"/>
    <property type="match status" value="1"/>
</dbReference>
<evidence type="ECO:0000313" key="8">
    <source>
        <dbReference type="Proteomes" id="UP000266301"/>
    </source>
</evidence>
<feature type="modified residue" description="Glycine radical" evidence="3 4">
    <location>
        <position position="761"/>
    </location>
</feature>
<evidence type="ECO:0000256" key="4">
    <source>
        <dbReference type="PROSITE-ProRule" id="PRU00493"/>
    </source>
</evidence>
<dbReference type="CDD" id="cd01677">
    <property type="entry name" value="PFL2_DhaB_BssA"/>
    <property type="match status" value="1"/>
</dbReference>
<feature type="domain" description="PFL" evidence="6">
    <location>
        <begin position="4"/>
        <end position="658"/>
    </location>
</feature>
<dbReference type="EMBL" id="CP032416">
    <property type="protein sequence ID" value="AYD40533.1"/>
    <property type="molecule type" value="Genomic_DNA"/>
</dbReference>
<proteinExistence type="predicted"/>
<evidence type="ECO:0000313" key="7">
    <source>
        <dbReference type="EMBL" id="AYD40533.1"/>
    </source>
</evidence>
<dbReference type="InterPro" id="IPR051215">
    <property type="entry name" value="GRE"/>
</dbReference>
<protein>
    <submittedName>
        <fullName evidence="7">Glycyl radical protein</fullName>
    </submittedName>
</protein>
<keyword evidence="2" id="KW-0456">Lyase</keyword>
<feature type="domain" description="Glycine radical" evidence="5">
    <location>
        <begin position="665"/>
        <end position="785"/>
    </location>
</feature>
<name>A0A386H4S4_9CLOT</name>
<evidence type="ECO:0000256" key="1">
    <source>
        <dbReference type="ARBA" id="ARBA00022818"/>
    </source>
</evidence>
<evidence type="ECO:0000259" key="5">
    <source>
        <dbReference type="PROSITE" id="PS51149"/>
    </source>
</evidence>
<dbReference type="PROSITE" id="PS51149">
    <property type="entry name" value="GLY_RADICAL_2"/>
    <property type="match status" value="1"/>
</dbReference>
<dbReference type="AlphaFoldDB" id="A0A386H4S4"/>
<dbReference type="Gene3D" id="3.20.70.20">
    <property type="match status" value="1"/>
</dbReference>
<dbReference type="OrthoDB" id="9803969at2"/>
<accession>A0A386H4S4</accession>
<dbReference type="Pfam" id="PF02901">
    <property type="entry name" value="PFL-like"/>
    <property type="match status" value="1"/>
</dbReference>
<gene>
    <name evidence="7" type="ORF">D4Z93_08330</name>
</gene>
<dbReference type="GO" id="GO:0016829">
    <property type="term" value="F:lyase activity"/>
    <property type="evidence" value="ECO:0007669"/>
    <property type="project" value="UniProtKB-KW"/>
</dbReference>
<keyword evidence="1 3" id="KW-0556">Organic radical</keyword>
<dbReference type="GO" id="GO:0005829">
    <property type="term" value="C:cytosol"/>
    <property type="evidence" value="ECO:0007669"/>
    <property type="project" value="TreeGrafter"/>
</dbReference>
<dbReference type="Pfam" id="PF01228">
    <property type="entry name" value="Gly_radical"/>
    <property type="match status" value="1"/>
</dbReference>
<dbReference type="PROSITE" id="PS51554">
    <property type="entry name" value="PFL"/>
    <property type="match status" value="1"/>
</dbReference>
<dbReference type="Proteomes" id="UP000266301">
    <property type="component" value="Chromosome"/>
</dbReference>
<dbReference type="NCBIfam" id="TIGR01774">
    <property type="entry name" value="PFL2-3"/>
    <property type="match status" value="1"/>
</dbReference>
<dbReference type="PIRSF" id="PIRSF000379">
    <property type="entry name" value="For_Ac_trans_1"/>
    <property type="match status" value="1"/>
</dbReference>
<evidence type="ECO:0000256" key="3">
    <source>
        <dbReference type="PIRSR" id="PIRSR000379-2"/>
    </source>
</evidence>
<organism evidence="7 8">
    <name type="scientific">Clostridium fermenticellae</name>
    <dbReference type="NCBI Taxonomy" id="2068654"/>
    <lineage>
        <taxon>Bacteria</taxon>
        <taxon>Bacillati</taxon>
        <taxon>Bacillota</taxon>
        <taxon>Clostridia</taxon>
        <taxon>Eubacteriales</taxon>
        <taxon>Clostridiaceae</taxon>
        <taxon>Clostridium</taxon>
    </lineage>
</organism>
<reference evidence="7 8" key="1">
    <citation type="journal article" date="2019" name="Int. J. Syst. Evol. Microbiol.">
        <title>Clostridium fermenticellae sp. nov., isolated from the mud in a fermentation cellar for the production of the Chinese liquor, baijiu.</title>
        <authorList>
            <person name="Xu P.X."/>
            <person name="Chai L.J."/>
            <person name="Qiu T."/>
            <person name="Zhang X.J."/>
            <person name="Lu Z.M."/>
            <person name="Xiao C."/>
            <person name="Wang S.T."/>
            <person name="Shen C.H."/>
            <person name="Shi J.S."/>
            <person name="Xu Z.H."/>
        </authorList>
    </citation>
    <scope>NUCLEOTIDE SEQUENCE [LARGE SCALE GENOMIC DNA]</scope>
    <source>
        <strain evidence="7 8">JN500901</strain>
    </source>
</reference>
<dbReference type="PANTHER" id="PTHR43641:SF2">
    <property type="entry name" value="DEHYDRATASE YBIW-RELATED"/>
    <property type="match status" value="1"/>
</dbReference>
<keyword evidence="8" id="KW-1185">Reference proteome</keyword>